<dbReference type="Gene3D" id="3.90.550.10">
    <property type="entry name" value="Spore Coat Polysaccharide Biosynthesis Protein SpsA, Chain A"/>
    <property type="match status" value="1"/>
</dbReference>
<evidence type="ECO:0000313" key="3">
    <source>
        <dbReference type="Proteomes" id="UP000003303"/>
    </source>
</evidence>
<proteinExistence type="predicted"/>
<dbReference type="OrthoDB" id="396512at2"/>
<dbReference type="eggNOG" id="COG1216">
    <property type="taxonomic scope" value="Bacteria"/>
</dbReference>
<dbReference type="RefSeq" id="WP_007365198.1">
    <property type="nucleotide sequence ID" value="NZ_ACLR01000120.1"/>
</dbReference>
<organism evidence="2 3">
    <name type="scientific">Porphyromonas uenonis 60-3</name>
    <dbReference type="NCBI Taxonomy" id="596327"/>
    <lineage>
        <taxon>Bacteria</taxon>
        <taxon>Pseudomonadati</taxon>
        <taxon>Bacteroidota</taxon>
        <taxon>Bacteroidia</taxon>
        <taxon>Bacteroidales</taxon>
        <taxon>Porphyromonadaceae</taxon>
        <taxon>Porphyromonas</taxon>
    </lineage>
</organism>
<dbReference type="PANTHER" id="PTHR22916">
    <property type="entry name" value="GLYCOSYLTRANSFERASE"/>
    <property type="match status" value="1"/>
</dbReference>
<name>C2MB56_9PORP</name>
<protein>
    <submittedName>
        <fullName evidence="2">Glycosyltransferase, group 2 family protein</fullName>
        <ecNumber evidence="2">2.4.-.-</ecNumber>
    </submittedName>
</protein>
<dbReference type="GO" id="GO:0016758">
    <property type="term" value="F:hexosyltransferase activity"/>
    <property type="evidence" value="ECO:0007669"/>
    <property type="project" value="UniProtKB-ARBA"/>
</dbReference>
<dbReference type="EC" id="2.4.-.-" evidence="2"/>
<evidence type="ECO:0000259" key="1">
    <source>
        <dbReference type="Pfam" id="PF00535"/>
    </source>
</evidence>
<keyword evidence="3" id="KW-1185">Reference proteome</keyword>
<comment type="caution">
    <text evidence="2">The sequence shown here is derived from an EMBL/GenBank/DDBJ whole genome shotgun (WGS) entry which is preliminary data.</text>
</comment>
<evidence type="ECO:0000313" key="2">
    <source>
        <dbReference type="EMBL" id="EEK17053.1"/>
    </source>
</evidence>
<dbReference type="PANTHER" id="PTHR22916:SF3">
    <property type="entry name" value="UDP-GLCNAC:BETAGAL BETA-1,3-N-ACETYLGLUCOSAMINYLTRANSFERASE-LIKE PROTEIN 1"/>
    <property type="match status" value="1"/>
</dbReference>
<feature type="domain" description="Glycosyltransferase 2-like" evidence="1">
    <location>
        <begin position="5"/>
        <end position="114"/>
    </location>
</feature>
<dbReference type="EMBL" id="ACLR01000120">
    <property type="protein sequence ID" value="EEK17053.1"/>
    <property type="molecule type" value="Genomic_DNA"/>
</dbReference>
<sequence>MPKISVIIPVYNVEKYLRRCLDSVLAQTFTDWEAICVNDGSPDNSAQILAEYAERDPRFKIVTKANGGLSDARNAGMAVAKGTFINFLDSDDLIHPQTFEIAYALVEQEDADIVSWYKDPLFRPRLLVRHALGFNIDNTMPCGLKRRFSLDEVKYYTTDDIFAHVTEYSHTRIEYPIKHFYVWRHLLRRSLVQDVPFLKGVIFEDFPWWSEVILKNPRTVITDLPFYYYFPNIGSIDRSSSRTKKIKNWIQGLEHSYQLYEERATPYQKEHWQRECMWAMITYRIAHKLEQRVTEPEDRRELAQALSRLNELGTFDNPFTIEGVKARQRILRFISKYQ</sequence>
<keyword evidence="2" id="KW-0808">Transferase</keyword>
<gene>
    <name evidence="2" type="ORF">PORUE0001_0102</name>
</gene>
<keyword evidence="2" id="KW-0328">Glycosyltransferase</keyword>
<dbReference type="Pfam" id="PF00535">
    <property type="entry name" value="Glycos_transf_2"/>
    <property type="match status" value="1"/>
</dbReference>
<dbReference type="InterPro" id="IPR001173">
    <property type="entry name" value="Glyco_trans_2-like"/>
</dbReference>
<dbReference type="InterPro" id="IPR029044">
    <property type="entry name" value="Nucleotide-diphossugar_trans"/>
</dbReference>
<accession>C2MB56</accession>
<dbReference type="STRING" id="596327.PORUE0001_0102"/>
<dbReference type="Proteomes" id="UP000003303">
    <property type="component" value="Unassembled WGS sequence"/>
</dbReference>
<dbReference type="SUPFAM" id="SSF53448">
    <property type="entry name" value="Nucleotide-diphospho-sugar transferases"/>
    <property type="match status" value="1"/>
</dbReference>
<reference evidence="2 3" key="1">
    <citation type="submission" date="2009-04" db="EMBL/GenBank/DDBJ databases">
        <authorList>
            <person name="Sebastian Y."/>
            <person name="Madupu R."/>
            <person name="Durkin A.S."/>
            <person name="Torralba M."/>
            <person name="Methe B."/>
            <person name="Sutton G.G."/>
            <person name="Strausberg R.L."/>
            <person name="Nelson K.E."/>
        </authorList>
    </citation>
    <scope>NUCLEOTIDE SEQUENCE [LARGE SCALE GENOMIC DNA]</scope>
    <source>
        <strain evidence="2 3">60-3</strain>
    </source>
</reference>
<dbReference type="AlphaFoldDB" id="C2MB56"/>